<keyword evidence="12" id="KW-1185">Reference proteome</keyword>
<evidence type="ECO:0000256" key="8">
    <source>
        <dbReference type="ARBA" id="ARBA00022833"/>
    </source>
</evidence>
<keyword evidence="5" id="KW-0677">Repeat</keyword>
<dbReference type="GO" id="GO:0061630">
    <property type="term" value="F:ubiquitin protein ligase activity"/>
    <property type="evidence" value="ECO:0007669"/>
    <property type="project" value="UniProtKB-EC"/>
</dbReference>
<keyword evidence="6" id="KW-0863">Zinc-finger</keyword>
<evidence type="ECO:0000256" key="3">
    <source>
        <dbReference type="ARBA" id="ARBA00022679"/>
    </source>
</evidence>
<protein>
    <recommendedName>
        <fullName evidence="2">RBR-type E3 ubiquitin transferase</fullName>
        <ecNumber evidence="2">2.3.2.31</ecNumber>
    </recommendedName>
</protein>
<feature type="compositionally biased region" description="Acidic residues" evidence="9">
    <location>
        <begin position="246"/>
        <end position="261"/>
    </location>
</feature>
<dbReference type="GO" id="GO:0008270">
    <property type="term" value="F:zinc ion binding"/>
    <property type="evidence" value="ECO:0007669"/>
    <property type="project" value="UniProtKB-KW"/>
</dbReference>
<feature type="compositionally biased region" description="Basic and acidic residues" evidence="9">
    <location>
        <begin position="221"/>
        <end position="245"/>
    </location>
</feature>
<dbReference type="EC" id="2.3.2.31" evidence="2"/>
<evidence type="ECO:0000256" key="2">
    <source>
        <dbReference type="ARBA" id="ARBA00012251"/>
    </source>
</evidence>
<keyword evidence="7" id="KW-0833">Ubl conjugation pathway</keyword>
<comment type="catalytic activity">
    <reaction evidence="1">
        <text>[E2 ubiquitin-conjugating enzyme]-S-ubiquitinyl-L-cysteine + [acceptor protein]-L-lysine = [E2 ubiquitin-conjugating enzyme]-L-cysteine + [acceptor protein]-N(6)-ubiquitinyl-L-lysine.</text>
        <dbReference type="EC" id="2.3.2.31"/>
    </reaction>
</comment>
<dbReference type="InterPro" id="IPR044066">
    <property type="entry name" value="TRIAD_supradom"/>
</dbReference>
<dbReference type="CDD" id="cd22584">
    <property type="entry name" value="Rcat_RBR_unk"/>
    <property type="match status" value="1"/>
</dbReference>
<dbReference type="InterPro" id="IPR002867">
    <property type="entry name" value="IBR_dom"/>
</dbReference>
<feature type="compositionally biased region" description="Acidic residues" evidence="9">
    <location>
        <begin position="318"/>
        <end position="378"/>
    </location>
</feature>
<dbReference type="Proteomes" id="UP000800035">
    <property type="component" value="Unassembled WGS sequence"/>
</dbReference>
<dbReference type="SUPFAM" id="SSF57850">
    <property type="entry name" value="RING/U-box"/>
    <property type="match status" value="1"/>
</dbReference>
<dbReference type="AlphaFoldDB" id="A0A6A5UJR9"/>
<evidence type="ECO:0000256" key="5">
    <source>
        <dbReference type="ARBA" id="ARBA00022737"/>
    </source>
</evidence>
<dbReference type="PROSITE" id="PS51873">
    <property type="entry name" value="TRIAD"/>
    <property type="match status" value="1"/>
</dbReference>
<accession>A0A6A5UJR9</accession>
<sequence length="484" mass="54188">MSHQNCVVCGDESTDETPNIGLPCLDHWACRDCVPSYFTRAAENENLYPPSCCYQPLSFEQFIEYLPSGVVVEFLAKQEEYSVLARSRVYCAKTSCGKFVHPDFQKTDPETAIHYAICPGKDCGSTTCVKCKNLIINGIKGHICEVQKDEAMFKEVAAKEGYQSCPLCTRWIELSEACNHMTCECGYGFCYICGKQWDGIHGCPQYGRAAYDEEGYNQDGFHRDTGLNRDGRTRRQQLDFDRGQDGDDADSDEEDDDEDEHDPNNDVLRHVDQDTRDMINNMPPQQREETLMLLRVQLFEEQGITFQDPPQPPHHDEDDGESDDDEDEDRGDDDDELQEEDDENDEGQDDSEEEGDDMDEHEGDDQGSEEGIDADDSNDLPIIPGVGPDGMDLDTDMPLLESPEPSDMIHPAEGGVDEGIGNSAVNAQDPALLTASDTDVGSFPQELHHNEPIDVDTDISLPPDHEDVQMVDYDIPEVMQPDQS</sequence>
<dbReference type="OrthoDB" id="10009520at2759"/>
<keyword evidence="8" id="KW-0862">Zinc</keyword>
<dbReference type="GO" id="GO:0016567">
    <property type="term" value="P:protein ubiquitination"/>
    <property type="evidence" value="ECO:0007669"/>
    <property type="project" value="InterPro"/>
</dbReference>
<feature type="domain" description="RING-type" evidence="10">
    <location>
        <begin position="2"/>
        <end position="212"/>
    </location>
</feature>
<name>A0A6A5UJR9_9PLEO</name>
<evidence type="ECO:0000256" key="9">
    <source>
        <dbReference type="SAM" id="MobiDB-lite"/>
    </source>
</evidence>
<evidence type="ECO:0000256" key="6">
    <source>
        <dbReference type="ARBA" id="ARBA00022771"/>
    </source>
</evidence>
<dbReference type="Pfam" id="PF01485">
    <property type="entry name" value="IBR"/>
    <property type="match status" value="1"/>
</dbReference>
<evidence type="ECO:0000256" key="7">
    <source>
        <dbReference type="ARBA" id="ARBA00022786"/>
    </source>
</evidence>
<proteinExistence type="predicted"/>
<keyword evidence="3" id="KW-0808">Transferase</keyword>
<keyword evidence="4" id="KW-0479">Metal-binding</keyword>
<gene>
    <name evidence="11" type="ORF">CC80DRAFT_107196</name>
</gene>
<evidence type="ECO:0000256" key="4">
    <source>
        <dbReference type="ARBA" id="ARBA00022723"/>
    </source>
</evidence>
<feature type="compositionally biased region" description="Basic and acidic residues" evidence="9">
    <location>
        <begin position="262"/>
        <end position="277"/>
    </location>
</feature>
<dbReference type="EMBL" id="ML976978">
    <property type="protein sequence ID" value="KAF1963166.1"/>
    <property type="molecule type" value="Genomic_DNA"/>
</dbReference>
<reference evidence="11" key="1">
    <citation type="journal article" date="2020" name="Stud. Mycol.">
        <title>101 Dothideomycetes genomes: a test case for predicting lifestyles and emergence of pathogens.</title>
        <authorList>
            <person name="Haridas S."/>
            <person name="Albert R."/>
            <person name="Binder M."/>
            <person name="Bloem J."/>
            <person name="Labutti K."/>
            <person name="Salamov A."/>
            <person name="Andreopoulos B."/>
            <person name="Baker S."/>
            <person name="Barry K."/>
            <person name="Bills G."/>
            <person name="Bluhm B."/>
            <person name="Cannon C."/>
            <person name="Castanera R."/>
            <person name="Culley D."/>
            <person name="Daum C."/>
            <person name="Ezra D."/>
            <person name="Gonzalez J."/>
            <person name="Henrissat B."/>
            <person name="Kuo A."/>
            <person name="Liang C."/>
            <person name="Lipzen A."/>
            <person name="Lutzoni F."/>
            <person name="Magnuson J."/>
            <person name="Mondo S."/>
            <person name="Nolan M."/>
            <person name="Ohm R."/>
            <person name="Pangilinan J."/>
            <person name="Park H.-J."/>
            <person name="Ramirez L."/>
            <person name="Alfaro M."/>
            <person name="Sun H."/>
            <person name="Tritt A."/>
            <person name="Yoshinaga Y."/>
            <person name="Zwiers L.-H."/>
            <person name="Turgeon B."/>
            <person name="Goodwin S."/>
            <person name="Spatafora J."/>
            <person name="Crous P."/>
            <person name="Grigoriev I."/>
        </authorList>
    </citation>
    <scope>NUCLEOTIDE SEQUENCE</scope>
    <source>
        <strain evidence="11">CBS 675.92</strain>
    </source>
</reference>
<dbReference type="InterPro" id="IPR031127">
    <property type="entry name" value="E3_UB_ligase_RBR"/>
</dbReference>
<feature type="region of interest" description="Disordered" evidence="9">
    <location>
        <begin position="304"/>
        <end position="423"/>
    </location>
</feature>
<organism evidence="11 12">
    <name type="scientific">Byssothecium circinans</name>
    <dbReference type="NCBI Taxonomy" id="147558"/>
    <lineage>
        <taxon>Eukaryota</taxon>
        <taxon>Fungi</taxon>
        <taxon>Dikarya</taxon>
        <taxon>Ascomycota</taxon>
        <taxon>Pezizomycotina</taxon>
        <taxon>Dothideomycetes</taxon>
        <taxon>Pleosporomycetidae</taxon>
        <taxon>Pleosporales</taxon>
        <taxon>Massarineae</taxon>
        <taxon>Massarinaceae</taxon>
        <taxon>Byssothecium</taxon>
    </lineage>
</organism>
<dbReference type="Gene3D" id="1.20.120.1750">
    <property type="match status" value="1"/>
</dbReference>
<feature type="region of interest" description="Disordered" evidence="9">
    <location>
        <begin position="221"/>
        <end position="281"/>
    </location>
</feature>
<evidence type="ECO:0000259" key="10">
    <source>
        <dbReference type="PROSITE" id="PS51873"/>
    </source>
</evidence>
<evidence type="ECO:0000313" key="12">
    <source>
        <dbReference type="Proteomes" id="UP000800035"/>
    </source>
</evidence>
<evidence type="ECO:0000256" key="1">
    <source>
        <dbReference type="ARBA" id="ARBA00001798"/>
    </source>
</evidence>
<dbReference type="PANTHER" id="PTHR11685">
    <property type="entry name" value="RBR FAMILY RING FINGER AND IBR DOMAIN-CONTAINING"/>
    <property type="match status" value="1"/>
</dbReference>
<evidence type="ECO:0000313" key="11">
    <source>
        <dbReference type="EMBL" id="KAF1963166.1"/>
    </source>
</evidence>